<organism evidence="2 3">
    <name type="scientific">Methylobacterium aquaticum</name>
    <dbReference type="NCBI Taxonomy" id="270351"/>
    <lineage>
        <taxon>Bacteria</taxon>
        <taxon>Pseudomonadati</taxon>
        <taxon>Pseudomonadota</taxon>
        <taxon>Alphaproteobacteria</taxon>
        <taxon>Hyphomicrobiales</taxon>
        <taxon>Methylobacteriaceae</taxon>
        <taxon>Methylobacterium</taxon>
    </lineage>
</organism>
<gene>
    <name evidence="2" type="ORF">Maq22A_1p35820</name>
</gene>
<feature type="chain" id="PRO_5002189604" evidence="1">
    <location>
        <begin position="28"/>
        <end position="455"/>
    </location>
</feature>
<reference evidence="2 3" key="1">
    <citation type="journal article" date="2015" name="Genome Announc.">
        <title>Complete Genome Sequence of Methylobacterium aquaticum Strain 22A, Isolated from Racomitrium japonicum Moss.</title>
        <authorList>
            <person name="Tani A."/>
            <person name="Ogura Y."/>
            <person name="Hayashi T."/>
            <person name="Kimbara K."/>
        </authorList>
    </citation>
    <scope>NUCLEOTIDE SEQUENCE [LARGE SCALE GENOMIC DNA]</scope>
    <source>
        <strain evidence="2 3">MA-22A</strain>
        <plasmid evidence="3">Plasmid pMaq22A_1p DNA</plasmid>
    </source>
</reference>
<evidence type="ECO:0000313" key="2">
    <source>
        <dbReference type="EMBL" id="BAQ49384.1"/>
    </source>
</evidence>
<keyword evidence="1" id="KW-0732">Signal</keyword>
<proteinExistence type="predicted"/>
<evidence type="ECO:0000313" key="3">
    <source>
        <dbReference type="Proteomes" id="UP000061432"/>
    </source>
</evidence>
<feature type="signal peptide" evidence="1">
    <location>
        <begin position="1"/>
        <end position="27"/>
    </location>
</feature>
<name>A0A0C6FUZ7_9HYPH</name>
<dbReference type="Proteomes" id="UP000061432">
    <property type="component" value="Plasmid pMaq22A_1p"/>
</dbReference>
<dbReference type="EMBL" id="AP014705">
    <property type="protein sequence ID" value="BAQ49384.1"/>
    <property type="molecule type" value="Genomic_DNA"/>
</dbReference>
<evidence type="ECO:0000256" key="1">
    <source>
        <dbReference type="SAM" id="SignalP"/>
    </source>
</evidence>
<keyword evidence="2" id="KW-0614">Plasmid</keyword>
<reference evidence="3" key="2">
    <citation type="submission" date="2015-01" db="EMBL/GenBank/DDBJ databases">
        <title>Complete genome sequence of Methylobacterium aquaticum strain 22A.</title>
        <authorList>
            <person name="Tani A."/>
            <person name="Ogura Y."/>
            <person name="Hayashi T."/>
        </authorList>
    </citation>
    <scope>NUCLEOTIDE SEQUENCE [LARGE SCALE GENOMIC DNA]</scope>
    <source>
        <strain evidence="3">MA-22A</strain>
        <plasmid evidence="3">Plasmid pMaq22A_1p DNA</plasmid>
    </source>
</reference>
<geneLocation type="plasmid" evidence="3">
    <name>pMaq22A_1p DNA</name>
</geneLocation>
<dbReference type="OrthoDB" id="9775830at2"/>
<dbReference type="PROSITE" id="PS51318">
    <property type="entry name" value="TAT"/>
    <property type="match status" value="1"/>
</dbReference>
<dbReference type="AlphaFoldDB" id="A0A0C6FUZ7"/>
<dbReference type="InterPro" id="IPR006311">
    <property type="entry name" value="TAT_signal"/>
</dbReference>
<sequence>MRLATRRAFLGGAAASAVALAAQGAGAGPAFALEQRNGVDFLRGPYNLAFFYRHNLAYRIGAGMHFFHSKQHDLLQLTRFEDHAAVDVRFDREAQEWLLNPPATEPEMPYYSSYVDRAMHTLFRTIDWTHMHHEQTYDVMAFREIPWAEKKAWTDRAVKYYLTMQTEGIPRSPAPMELTMRRAGIMMKPYFNYFRNFYPLDQSLFYVAHWWHPAVYEAQMISGNQDQEAAIKGVEDVMHREVIPSRPGRMVLSREIMPRYSRMSPESANIFDNLHMLHGIAYSILAYKGWSVEEKRAEMHRVIQAMGYQPGDEAYARKFGEPHPAYDPRTYPNWVRSPQGAMGMIMMDMLMEMLPMMYPGGLSKAEKSAVLQQMMKNGRLGIEPGEIPGSLHEAMTRIAPGMRMMPGATEPGETPRMMTETMEANWRRKAERMLDIAPIDMGVEPSLGAARVASR</sequence>
<protein>
    <submittedName>
        <fullName evidence="2">Uncharacterized protein</fullName>
    </submittedName>
</protein>
<accession>A0A0C6FUZ7</accession>
<dbReference type="RefSeq" id="WP_060850444.1">
    <property type="nucleotide sequence ID" value="NZ_AP014705.1"/>
</dbReference>
<dbReference type="KEGG" id="maqu:Maq22A_1p35820"/>
<dbReference type="PATRIC" id="fig|270351.10.peg.6455"/>